<proteinExistence type="inferred from homology"/>
<dbReference type="InterPro" id="IPR011042">
    <property type="entry name" value="6-blade_b-propeller_TolB-like"/>
</dbReference>
<dbReference type="PANTHER" id="PTHR36842:SF1">
    <property type="entry name" value="PROTEIN TOLB"/>
    <property type="match status" value="1"/>
</dbReference>
<dbReference type="SUPFAM" id="SSF82171">
    <property type="entry name" value="DPP6 N-terminal domain-like"/>
    <property type="match status" value="1"/>
</dbReference>
<evidence type="ECO:0000313" key="2">
    <source>
        <dbReference type="EMBL" id="OGF64542.1"/>
    </source>
</evidence>
<dbReference type="Proteomes" id="UP000178943">
    <property type="component" value="Unassembled WGS sequence"/>
</dbReference>
<evidence type="ECO:0000256" key="1">
    <source>
        <dbReference type="ARBA" id="ARBA00009820"/>
    </source>
</evidence>
<protein>
    <recommendedName>
        <fullName evidence="4">DUF5050 domain-containing protein</fullName>
    </recommendedName>
</protein>
<dbReference type="PROSITE" id="PS51257">
    <property type="entry name" value="PROKAR_LIPOPROTEIN"/>
    <property type="match status" value="1"/>
</dbReference>
<evidence type="ECO:0008006" key="4">
    <source>
        <dbReference type="Google" id="ProtNLM"/>
    </source>
</evidence>
<organism evidence="2 3">
    <name type="scientific">Candidatus Fischerbacteria bacterium RBG_13_37_8</name>
    <dbReference type="NCBI Taxonomy" id="1817863"/>
    <lineage>
        <taxon>Bacteria</taxon>
        <taxon>Candidatus Fischeribacteriota</taxon>
    </lineage>
</organism>
<reference evidence="2 3" key="1">
    <citation type="journal article" date="2016" name="Nat. Commun.">
        <title>Thousands of microbial genomes shed light on interconnected biogeochemical processes in an aquifer system.</title>
        <authorList>
            <person name="Anantharaman K."/>
            <person name="Brown C.T."/>
            <person name="Hug L.A."/>
            <person name="Sharon I."/>
            <person name="Castelle C.J."/>
            <person name="Probst A.J."/>
            <person name="Thomas B.C."/>
            <person name="Singh A."/>
            <person name="Wilkins M.J."/>
            <person name="Karaoz U."/>
            <person name="Brodie E.L."/>
            <person name="Williams K.H."/>
            <person name="Hubbard S.S."/>
            <person name="Banfield J.F."/>
        </authorList>
    </citation>
    <scope>NUCLEOTIDE SEQUENCE [LARGE SCALE GENOMIC DNA]</scope>
</reference>
<dbReference type="Gene3D" id="2.120.10.30">
    <property type="entry name" value="TolB, C-terminal domain"/>
    <property type="match status" value="2"/>
</dbReference>
<name>A0A1F5VMA4_9BACT</name>
<comment type="similarity">
    <text evidence="1">Belongs to the TolB family.</text>
</comment>
<dbReference type="Pfam" id="PF07676">
    <property type="entry name" value="PD40"/>
    <property type="match status" value="2"/>
</dbReference>
<dbReference type="PANTHER" id="PTHR36842">
    <property type="entry name" value="PROTEIN TOLB HOMOLOG"/>
    <property type="match status" value="1"/>
</dbReference>
<accession>A0A1F5VMA4</accession>
<dbReference type="AlphaFoldDB" id="A0A1F5VMA4"/>
<evidence type="ECO:0000313" key="3">
    <source>
        <dbReference type="Proteomes" id="UP000178943"/>
    </source>
</evidence>
<dbReference type="EMBL" id="MFGW01000136">
    <property type="protein sequence ID" value="OGF64542.1"/>
    <property type="molecule type" value="Genomic_DNA"/>
</dbReference>
<dbReference type="InterPro" id="IPR011659">
    <property type="entry name" value="WD40"/>
</dbReference>
<gene>
    <name evidence="2" type="ORF">A2Y62_06860</name>
</gene>
<dbReference type="STRING" id="1817863.A2Y62_06860"/>
<comment type="caution">
    <text evidence="2">The sequence shown here is derived from an EMBL/GenBank/DDBJ whole genome shotgun (WGS) entry which is preliminary data.</text>
</comment>
<sequence>MKKFIIIFLMLIAAMGCDKSETEKQTLTSAEKIAYAQIDIPDYFQGRIVFQSDADGDYELYLLDWNGVKKLTDNNYQDEYPMWSPDNELISFQANPKAESDCDIFVMKPDGTEIKAILATTKWEGQASWSADGTAMVVTLDKARIYWLDMERKDVVKVHSLYGETIMPALAPDGTIVFSMRKWQGWNIVAYDRTKNSVKYLTRDRKSCRGRISHKGDRIVYVSRTVSNISGDIWIMNLDGSDKRRITMNDSTSEYYPTWSPDDRYIAYCVTLDEKAPNWSLWIMNIETGETQMIYDT</sequence>